<dbReference type="GO" id="GO:0042797">
    <property type="term" value="P:tRNA transcription by RNA polymerase III"/>
    <property type="evidence" value="ECO:0007669"/>
    <property type="project" value="TreeGrafter"/>
</dbReference>
<accession>A0A8K1CTI8</accession>
<dbReference type="OrthoDB" id="340681at2759"/>
<evidence type="ECO:0000256" key="2">
    <source>
        <dbReference type="SAM" id="MobiDB-lite"/>
    </source>
</evidence>
<reference evidence="3" key="1">
    <citation type="submission" date="2019-03" db="EMBL/GenBank/DDBJ databases">
        <title>Long read genome sequence of the mycoparasitic Pythium oligandrum ATCC 38472 isolated from sugarbeet rhizosphere.</title>
        <authorList>
            <person name="Gaulin E."/>
        </authorList>
    </citation>
    <scope>NUCLEOTIDE SEQUENCE</scope>
    <source>
        <strain evidence="3">ATCC 38472_TT</strain>
    </source>
</reference>
<dbReference type="InterPro" id="IPR006886">
    <property type="entry name" value="RNA_pol_III_Rpc5"/>
</dbReference>
<feature type="region of interest" description="Disordered" evidence="2">
    <location>
        <begin position="233"/>
        <end position="258"/>
    </location>
</feature>
<gene>
    <name evidence="3" type="ORF">Poli38472_001481</name>
</gene>
<keyword evidence="1" id="KW-0175">Coiled coil</keyword>
<evidence type="ECO:0000313" key="3">
    <source>
        <dbReference type="EMBL" id="TMW69325.1"/>
    </source>
</evidence>
<dbReference type="PANTHER" id="PTHR12069">
    <property type="entry name" value="DNA-DIRECTED RNA POLYMERASES III 80 KDA POLYPEPTIDE RNA POLYMERASE III SUBUNIT 5"/>
    <property type="match status" value="1"/>
</dbReference>
<dbReference type="GO" id="GO:0005666">
    <property type="term" value="C:RNA polymerase III complex"/>
    <property type="evidence" value="ECO:0007669"/>
    <property type="project" value="TreeGrafter"/>
</dbReference>
<dbReference type="EMBL" id="SPLM01000001">
    <property type="protein sequence ID" value="TMW69325.1"/>
    <property type="molecule type" value="Genomic_DNA"/>
</dbReference>
<dbReference type="Pfam" id="PF04801">
    <property type="entry name" value="RPC5"/>
    <property type="match status" value="1"/>
</dbReference>
<dbReference type="PANTHER" id="PTHR12069:SF0">
    <property type="entry name" value="DNA-DIRECTED RNA POLYMERASE III SUBUNIT RPC5"/>
    <property type="match status" value="1"/>
</dbReference>
<protein>
    <recommendedName>
        <fullName evidence="5">DNA-directed RNA polymerase III subunit RPC5</fullName>
    </recommendedName>
</protein>
<comment type="caution">
    <text evidence="3">The sequence shown here is derived from an EMBL/GenBank/DDBJ whole genome shotgun (WGS) entry which is preliminary data.</text>
</comment>
<sequence>MSSSMTEDDPIVCEIPVHLAENLRKNVFMVQFPLRPAYRPMPQAPRAARIKPAHQILQLDYDLDHKSEHFDGDAEDYLKQKHLRLQSSSVPALTNYAVGVFREGQLHLTPISGVLQMRPSLAHIDEAVDDVEEDVDMAMEEEQKEAENAVKEVQFQFKKKQSERAISAIQNSYAYKKQQINAETWRELRVFDKESATTETEFENLFSEREEDVISTMTTEEYLRALRYRHAGAAAATTGRPETTSDAEEKEERSATASVDPNHLEVLQRLMTDHILHFSDLVELLPSRPEDELAEAVRHVAVSIRGRLLPKSSFVCSSEEATRTREAILNELSKKPVGVSRMELVEKHGLDADAVKKILENFAVLDQATRQWSFKRPHDDTFAKRFASVAKAIKL</sequence>
<evidence type="ECO:0000256" key="1">
    <source>
        <dbReference type="SAM" id="Coils"/>
    </source>
</evidence>
<organism evidence="3 4">
    <name type="scientific">Pythium oligandrum</name>
    <name type="common">Mycoparasitic fungus</name>
    <dbReference type="NCBI Taxonomy" id="41045"/>
    <lineage>
        <taxon>Eukaryota</taxon>
        <taxon>Sar</taxon>
        <taxon>Stramenopiles</taxon>
        <taxon>Oomycota</taxon>
        <taxon>Peronosporomycetes</taxon>
        <taxon>Pythiales</taxon>
        <taxon>Pythiaceae</taxon>
        <taxon>Pythium</taxon>
    </lineage>
</organism>
<evidence type="ECO:0008006" key="5">
    <source>
        <dbReference type="Google" id="ProtNLM"/>
    </source>
</evidence>
<dbReference type="AlphaFoldDB" id="A0A8K1CTI8"/>
<dbReference type="Proteomes" id="UP000794436">
    <property type="component" value="Unassembled WGS sequence"/>
</dbReference>
<evidence type="ECO:0000313" key="4">
    <source>
        <dbReference type="Proteomes" id="UP000794436"/>
    </source>
</evidence>
<proteinExistence type="predicted"/>
<name>A0A8K1CTI8_PYTOL</name>
<keyword evidence="4" id="KW-1185">Reference proteome</keyword>
<feature type="coiled-coil region" evidence="1">
    <location>
        <begin position="121"/>
        <end position="159"/>
    </location>
</feature>